<evidence type="ECO:0000313" key="2">
    <source>
        <dbReference type="Proteomes" id="UP000233417"/>
    </source>
</evidence>
<proteinExistence type="predicted"/>
<evidence type="ECO:0008006" key="3">
    <source>
        <dbReference type="Google" id="ProtNLM"/>
    </source>
</evidence>
<reference evidence="1 2" key="1">
    <citation type="journal article" date="2017" name="ISME J.">
        <title>Potential for microbial H2 and metal transformations associated with novel bacteria and archaea in deep terrestrial subsurface sediments.</title>
        <authorList>
            <person name="Hernsdorf A.W."/>
            <person name="Amano Y."/>
            <person name="Miyakawa K."/>
            <person name="Ise K."/>
            <person name="Suzuki Y."/>
            <person name="Anantharaman K."/>
            <person name="Probst A."/>
            <person name="Burstein D."/>
            <person name="Thomas B.C."/>
            <person name="Banfield J.F."/>
        </authorList>
    </citation>
    <scope>NUCLEOTIDE SEQUENCE [LARGE SCALE GENOMIC DNA]</scope>
    <source>
        <strain evidence="1">HGW-Dojkabacteria-1</strain>
    </source>
</reference>
<dbReference type="SUPFAM" id="SSF75011">
    <property type="entry name" value="3-carboxy-cis,cis-mucoante lactonizing enzyme"/>
    <property type="match status" value="1"/>
</dbReference>
<dbReference type="Proteomes" id="UP000233417">
    <property type="component" value="Unassembled WGS sequence"/>
</dbReference>
<organism evidence="1 2">
    <name type="scientific">Candidatus Dojkabacteria bacterium HGW-Dojkabacteria-1</name>
    <dbReference type="NCBI Taxonomy" id="2013761"/>
    <lineage>
        <taxon>Bacteria</taxon>
        <taxon>Candidatus Dojkabacteria</taxon>
    </lineage>
</organism>
<evidence type="ECO:0000313" key="1">
    <source>
        <dbReference type="EMBL" id="PKN02436.1"/>
    </source>
</evidence>
<dbReference type="EMBL" id="PHAO01000001">
    <property type="protein sequence ID" value="PKN02436.1"/>
    <property type="molecule type" value="Genomic_DNA"/>
</dbReference>
<comment type="caution">
    <text evidence="1">The sequence shown here is derived from an EMBL/GenBank/DDBJ whole genome shotgun (WGS) entry which is preliminary data.</text>
</comment>
<sequence length="759" mass="85531">MYITASQYLNNSDKKKLYTGVFHYTRPVRSKHDKNIEMYGLLSVKSEVDIPGANIAKFAWDGLVDGFEYSKADSTNEALKIALNEATRRIKQLITNDKNISDHGVDINFSVFVSGSSGLYVGYLGDCDIYIYKKGKIVDIHEMLSKKGAKTAGLLLEEEDILLASTKGFVKNSMSSLTGLPNSKSILERLDDMAHELGDGEGILIFTKGEELDEQEVALIESDVKIDEKGEIVVEKKEVEAKAVRQERRFDLKNWFLPLKTFLLRIGEKVSPMLAKLKPLFEGVKEIFRKVWYSIKRISKGILLNLNEKFAKQRWYKKVSAKFSQSDINLARKNEFKGFKVDGYKIKNKKIERFKIAGLVFLGIVVIVGGAKFTIDQKEARAISKQANEIFSSVETSVTSAEEKARTDRSGAEMLLFKAQSELGNIPEKLGEKDSEKLKQLEGRVLGIQDNLYKRVGLVDSDGSIESFIDTRLAFGEGSKPQDIAIYQDSRANEYLLVVDSGLKAVFRVSLYNKEVLRLSDPDRILQEPTMIYTGRSGIFVVDLKVGVVRAEYDSEGGFKPFAKLTGLGIDNIGANDIAEFAVLTDTDNVYILDRDAGVLLKSNNFGTGYGLSFGYIKEESLKQANDIMADLSVYILTSGADGLKRYIYSYFESKQIPARLDIVGLDGEFKNLTYGYTRGDLNYDLYVFDSEDRRIVRLVKPIEGGGEIRHPNQAVLRNQYVYRGSREKVFENVRDFVVNRDQKTLYMLDSSTVWKIRL</sequence>
<name>A0A2N2F2S0_9BACT</name>
<accession>A0A2N2F2S0</accession>
<dbReference type="AlphaFoldDB" id="A0A2N2F2S0"/>
<gene>
    <name evidence="1" type="ORF">CVU76_00110</name>
</gene>
<protein>
    <recommendedName>
        <fullName evidence="3">PPM-type phosphatase domain-containing protein</fullName>
    </recommendedName>
</protein>